<dbReference type="InterPro" id="IPR008979">
    <property type="entry name" value="Galactose-bd-like_sf"/>
</dbReference>
<feature type="compositionally biased region" description="Low complexity" evidence="2">
    <location>
        <begin position="180"/>
        <end position="189"/>
    </location>
</feature>
<evidence type="ECO:0000313" key="5">
    <source>
        <dbReference type="EMBL" id="MFC3689471.1"/>
    </source>
</evidence>
<dbReference type="PANTHER" id="PTHR10963">
    <property type="entry name" value="GLYCOSYL HYDROLASE-RELATED"/>
    <property type="match status" value="1"/>
</dbReference>
<protein>
    <submittedName>
        <fullName evidence="5">Family 16 glycosylhydrolase</fullName>
    </submittedName>
</protein>
<dbReference type="PROSITE" id="PS51762">
    <property type="entry name" value="GH16_2"/>
    <property type="match status" value="1"/>
</dbReference>
<dbReference type="InterPro" id="IPR013320">
    <property type="entry name" value="ConA-like_dom_sf"/>
</dbReference>
<dbReference type="InterPro" id="IPR050546">
    <property type="entry name" value="Glycosyl_Hydrlase_16"/>
</dbReference>
<keyword evidence="6" id="KW-1185">Reference proteome</keyword>
<dbReference type="Pfam" id="PF00722">
    <property type="entry name" value="Glyco_hydro_16"/>
    <property type="match status" value="1"/>
</dbReference>
<dbReference type="Proteomes" id="UP001595685">
    <property type="component" value="Unassembled WGS sequence"/>
</dbReference>
<evidence type="ECO:0000259" key="4">
    <source>
        <dbReference type="PROSITE" id="PS51762"/>
    </source>
</evidence>
<dbReference type="PANTHER" id="PTHR10963:SF55">
    <property type="entry name" value="GLYCOSIDE HYDROLASE FAMILY 16 PROTEIN"/>
    <property type="match status" value="1"/>
</dbReference>
<dbReference type="RefSeq" id="WP_340294219.1">
    <property type="nucleotide sequence ID" value="NZ_JBBEOI010000144.1"/>
</dbReference>
<organism evidence="5 6">
    <name type="scientific">Aquipuribacter hungaricus</name>
    <dbReference type="NCBI Taxonomy" id="545624"/>
    <lineage>
        <taxon>Bacteria</taxon>
        <taxon>Bacillati</taxon>
        <taxon>Actinomycetota</taxon>
        <taxon>Actinomycetes</taxon>
        <taxon>Micrococcales</taxon>
        <taxon>Intrasporangiaceae</taxon>
        <taxon>Aquipuribacter</taxon>
    </lineage>
</organism>
<feature type="compositionally biased region" description="Pro residues" evidence="2">
    <location>
        <begin position="190"/>
        <end position="212"/>
    </location>
</feature>
<dbReference type="InterPro" id="IPR021720">
    <property type="entry name" value="Malectin_dom"/>
</dbReference>
<dbReference type="SUPFAM" id="SSF49899">
    <property type="entry name" value="Concanavalin A-like lectins/glucanases"/>
    <property type="match status" value="1"/>
</dbReference>
<dbReference type="Pfam" id="PF11721">
    <property type="entry name" value="Malectin"/>
    <property type="match status" value="1"/>
</dbReference>
<evidence type="ECO:0000256" key="3">
    <source>
        <dbReference type="SAM" id="SignalP"/>
    </source>
</evidence>
<evidence type="ECO:0000256" key="1">
    <source>
        <dbReference type="ARBA" id="ARBA00006865"/>
    </source>
</evidence>
<feature type="chain" id="PRO_5047106406" evidence="3">
    <location>
        <begin position="35"/>
        <end position="458"/>
    </location>
</feature>
<dbReference type="EMBL" id="JBHRWW010000010">
    <property type="protein sequence ID" value="MFC3689471.1"/>
    <property type="molecule type" value="Genomic_DNA"/>
</dbReference>
<evidence type="ECO:0000313" key="6">
    <source>
        <dbReference type="Proteomes" id="UP001595685"/>
    </source>
</evidence>
<comment type="similarity">
    <text evidence="1">Belongs to the glycosyl hydrolase 16 family.</text>
</comment>
<reference evidence="6" key="1">
    <citation type="journal article" date="2019" name="Int. J. Syst. Evol. Microbiol.">
        <title>The Global Catalogue of Microorganisms (GCM) 10K type strain sequencing project: providing services to taxonomists for standard genome sequencing and annotation.</title>
        <authorList>
            <consortium name="The Broad Institute Genomics Platform"/>
            <consortium name="The Broad Institute Genome Sequencing Center for Infectious Disease"/>
            <person name="Wu L."/>
            <person name="Ma J."/>
        </authorList>
    </citation>
    <scope>NUCLEOTIDE SEQUENCE [LARGE SCALE GENOMIC DNA]</scope>
    <source>
        <strain evidence="6">NCAIM B.02333</strain>
    </source>
</reference>
<evidence type="ECO:0000256" key="2">
    <source>
        <dbReference type="SAM" id="MobiDB-lite"/>
    </source>
</evidence>
<gene>
    <name evidence="5" type="ORF">ACFOLH_14060</name>
</gene>
<comment type="caution">
    <text evidence="5">The sequence shown here is derived from an EMBL/GenBank/DDBJ whole genome shotgun (WGS) entry which is preliminary data.</text>
</comment>
<dbReference type="SUPFAM" id="SSF49785">
    <property type="entry name" value="Galactose-binding domain-like"/>
    <property type="match status" value="1"/>
</dbReference>
<accession>A0ABV7WHX1</accession>
<keyword evidence="3" id="KW-0732">Signal</keyword>
<proteinExistence type="inferred from homology"/>
<feature type="signal peptide" evidence="3">
    <location>
        <begin position="1"/>
        <end position="34"/>
    </location>
</feature>
<feature type="region of interest" description="Disordered" evidence="2">
    <location>
        <begin position="180"/>
        <end position="219"/>
    </location>
</feature>
<name>A0ABV7WHX1_9MICO</name>
<dbReference type="Gene3D" id="2.60.120.200">
    <property type="match status" value="1"/>
</dbReference>
<sequence length="458" mass="48420">MPTRRDRAVPALSALSAVLSAVLLSGAVLVPAPAAAPPPEVRVSAGSSVPVDVAGTLWAADAHFLGGTATTSPRPVAGTAAPQLYATSRTGMTGYSVPVEPGGYTVTLSMAESVHRRPGRRVFDVLAEGALVLARVDVLREAGGPDRALERTFRATVTDGTLDITYRASRDRPVVSAVRVVPDPRTPAVAPTPAPSPTPSPSPTGSAPPPADPSAEVPVWADEFDGPAGALPDPARWGHEWGGLGWGDGELQEYTDRRPENASTDGEGHLRITARREELGNPWSGGARYTSARLSTASTYSFRYGRVEARAKLPSGQGVWPAFWLLGTDTATLGWPAGGELDVVETVNTPTTVFSHVHGSTTTGQHWSRGGGTPTVDLSQDFHVYAMDWRPDVVTFSVDGVTTTVVHREDLPPEAVWPFDRPHHMLLNVAVGGSWPGAPDSTTPFPATMLVDHVRVYR</sequence>
<dbReference type="CDD" id="cd08023">
    <property type="entry name" value="GH16_laminarinase_like"/>
    <property type="match status" value="1"/>
</dbReference>
<dbReference type="Gene3D" id="2.60.120.430">
    <property type="entry name" value="Galactose-binding lectin"/>
    <property type="match status" value="1"/>
</dbReference>
<feature type="domain" description="GH16" evidence="4">
    <location>
        <begin position="202"/>
        <end position="458"/>
    </location>
</feature>
<dbReference type="InterPro" id="IPR000757">
    <property type="entry name" value="Beta-glucanase-like"/>
</dbReference>